<dbReference type="Proteomes" id="UP000012174">
    <property type="component" value="Unassembled WGS sequence"/>
</dbReference>
<proteinExistence type="predicted"/>
<keyword evidence="2" id="KW-1185">Reference proteome</keyword>
<name>M7TWC0_EUTLA</name>
<dbReference type="OMA" id="SSITCEC"/>
<dbReference type="OrthoDB" id="5278907at2759"/>
<dbReference type="HOGENOM" id="CLU_115534_3_0_1"/>
<reference evidence="2" key="1">
    <citation type="journal article" date="2013" name="Genome Announc.">
        <title>Draft genome sequence of the grapevine dieback fungus Eutypa lata UCR-EL1.</title>
        <authorList>
            <person name="Blanco-Ulate B."/>
            <person name="Rolshausen P.E."/>
            <person name="Cantu D."/>
        </authorList>
    </citation>
    <scope>NUCLEOTIDE SEQUENCE [LARGE SCALE GENOMIC DNA]</scope>
    <source>
        <strain evidence="2">UCR-EL1</strain>
    </source>
</reference>
<dbReference type="KEGG" id="ela:UCREL1_2008"/>
<sequence>MRPPTFSTTIEDKPQTILTTHSTNMFPTFLRRLADKPLISSTIRNTQVSAAAGLPNTRFKLKKVWPPDFSKLSEKEQFRFERRYKRRIKLATARPRWDKIVKLAQLSSITCECSIECQV</sequence>
<gene>
    <name evidence="1" type="ORF">UCREL1_2008</name>
</gene>
<evidence type="ECO:0000313" key="1">
    <source>
        <dbReference type="EMBL" id="EMR70960.1"/>
    </source>
</evidence>
<dbReference type="AlphaFoldDB" id="M7TWC0"/>
<evidence type="ECO:0000313" key="2">
    <source>
        <dbReference type="Proteomes" id="UP000012174"/>
    </source>
</evidence>
<protein>
    <submittedName>
        <fullName evidence="1">Uncharacterized protein</fullName>
    </submittedName>
</protein>
<accession>M7TWC0</accession>
<organism evidence="1 2">
    <name type="scientific">Eutypa lata (strain UCR-EL1)</name>
    <name type="common">Grapevine dieback disease fungus</name>
    <name type="synonym">Eutypa armeniacae</name>
    <dbReference type="NCBI Taxonomy" id="1287681"/>
    <lineage>
        <taxon>Eukaryota</taxon>
        <taxon>Fungi</taxon>
        <taxon>Dikarya</taxon>
        <taxon>Ascomycota</taxon>
        <taxon>Pezizomycotina</taxon>
        <taxon>Sordariomycetes</taxon>
        <taxon>Xylariomycetidae</taxon>
        <taxon>Xylariales</taxon>
        <taxon>Diatrypaceae</taxon>
        <taxon>Eutypa</taxon>
    </lineage>
</organism>
<dbReference type="EMBL" id="KB705738">
    <property type="protein sequence ID" value="EMR70960.1"/>
    <property type="molecule type" value="Genomic_DNA"/>
</dbReference>